<dbReference type="EMBL" id="JBHSBL010000002">
    <property type="protein sequence ID" value="MFC4063417.1"/>
    <property type="molecule type" value="Genomic_DNA"/>
</dbReference>
<name>A0ABV8IKB0_9ACTN</name>
<comment type="caution">
    <text evidence="1">The sequence shown here is derived from an EMBL/GenBank/DDBJ whole genome shotgun (WGS) entry which is preliminary data.</text>
</comment>
<evidence type="ECO:0000313" key="2">
    <source>
        <dbReference type="Proteomes" id="UP001595867"/>
    </source>
</evidence>
<keyword evidence="2" id="KW-1185">Reference proteome</keyword>
<accession>A0ABV8IKB0</accession>
<proteinExistence type="predicted"/>
<evidence type="ECO:0000313" key="1">
    <source>
        <dbReference type="EMBL" id="MFC4063417.1"/>
    </source>
</evidence>
<dbReference type="RefSeq" id="WP_378064425.1">
    <property type="nucleotide sequence ID" value="NZ_JBHSBL010000002.1"/>
</dbReference>
<dbReference type="Proteomes" id="UP001595867">
    <property type="component" value="Unassembled WGS sequence"/>
</dbReference>
<sequence length="152" mass="16415">MTFDPPAGLPVLARLDEAIARNGQLYTMRSVGWAPHIDGRVWLVVDAAVASPGCPGSASLWEFVFAAADGTIHQPTPQGRRGEFTSYDIPADGWAGGRVFFDLPSADVRGGAVGFRQPRFPNRYPEPNRPYGLWPVPWPLPDADGPTGYPVA</sequence>
<gene>
    <name evidence="1" type="ORF">ACFO0C_00620</name>
</gene>
<organism evidence="1 2">
    <name type="scientific">Actinoplanes subglobosus</name>
    <dbReference type="NCBI Taxonomy" id="1547892"/>
    <lineage>
        <taxon>Bacteria</taxon>
        <taxon>Bacillati</taxon>
        <taxon>Actinomycetota</taxon>
        <taxon>Actinomycetes</taxon>
        <taxon>Micromonosporales</taxon>
        <taxon>Micromonosporaceae</taxon>
        <taxon>Actinoplanes</taxon>
    </lineage>
</organism>
<protein>
    <submittedName>
        <fullName evidence="1">Uncharacterized protein</fullName>
    </submittedName>
</protein>
<reference evidence="2" key="1">
    <citation type="journal article" date="2019" name="Int. J. Syst. Evol. Microbiol.">
        <title>The Global Catalogue of Microorganisms (GCM) 10K type strain sequencing project: providing services to taxonomists for standard genome sequencing and annotation.</title>
        <authorList>
            <consortium name="The Broad Institute Genomics Platform"/>
            <consortium name="The Broad Institute Genome Sequencing Center for Infectious Disease"/>
            <person name="Wu L."/>
            <person name="Ma J."/>
        </authorList>
    </citation>
    <scope>NUCLEOTIDE SEQUENCE [LARGE SCALE GENOMIC DNA]</scope>
    <source>
        <strain evidence="2">TBRC 5832</strain>
    </source>
</reference>